<evidence type="ECO:0000256" key="5">
    <source>
        <dbReference type="ARBA" id="ARBA00022679"/>
    </source>
</evidence>
<evidence type="ECO:0000256" key="12">
    <source>
        <dbReference type="SAM" id="Phobius"/>
    </source>
</evidence>
<dbReference type="RefSeq" id="WP_102247229.1">
    <property type="nucleotide sequence ID" value="NZ_CP025682.1"/>
</dbReference>
<dbReference type="InterPro" id="IPR027939">
    <property type="entry name" value="NMT1/THI5"/>
</dbReference>
<evidence type="ECO:0000256" key="10">
    <source>
        <dbReference type="ARBA" id="ARBA00033171"/>
    </source>
</evidence>
<keyword evidence="8" id="KW-0784">Thiamine biosynthesis</keyword>
<reference evidence="15 16" key="1">
    <citation type="submission" date="2018-01" db="EMBL/GenBank/DDBJ databases">
        <authorList>
            <person name="Fu G.-Y."/>
        </authorList>
    </citation>
    <scope>NUCLEOTIDE SEQUENCE [LARGE SCALE GENOMIC DNA]</scope>
    <source>
        <strain evidence="15 16">SY39</strain>
    </source>
</reference>
<evidence type="ECO:0000256" key="9">
    <source>
        <dbReference type="ARBA" id="ARBA00023004"/>
    </source>
</evidence>
<keyword evidence="6" id="KW-0479">Metal-binding</keyword>
<evidence type="ECO:0000313" key="16">
    <source>
        <dbReference type="Proteomes" id="UP000242205"/>
    </source>
</evidence>
<name>A0A2I6S7D2_9RHOO</name>
<keyword evidence="12" id="KW-0812">Transmembrane</keyword>
<evidence type="ECO:0000256" key="3">
    <source>
        <dbReference type="ARBA" id="ARBA00009406"/>
    </source>
</evidence>
<feature type="signal peptide" evidence="13">
    <location>
        <begin position="1"/>
        <end position="19"/>
    </location>
</feature>
<comment type="function">
    <text evidence="1">Responsible for the formation of the pyrimidine heterocycle in the thiamine biosynthesis pathway. Catalyzes the formation of hydroxymethylpyrimidine phosphate (HMP-P) from histidine and pyridoxal phosphate (PLP). The protein uses PLP and the active site histidine to form HMP-P, generating an inactive enzyme. The enzyme can only undergo a single turnover, which suggests it is a suicide enzyme.</text>
</comment>
<dbReference type="Gene3D" id="3.40.190.10">
    <property type="entry name" value="Periplasmic binding protein-like II"/>
    <property type="match status" value="2"/>
</dbReference>
<keyword evidence="12" id="KW-0472">Membrane</keyword>
<dbReference type="PROSITE" id="PS50112">
    <property type="entry name" value="PAS"/>
    <property type="match status" value="1"/>
</dbReference>
<keyword evidence="12" id="KW-1133">Transmembrane helix</keyword>
<dbReference type="GO" id="GO:0016740">
    <property type="term" value="F:transferase activity"/>
    <property type="evidence" value="ECO:0007669"/>
    <property type="project" value="UniProtKB-KW"/>
</dbReference>
<keyword evidence="13" id="KW-0732">Signal</keyword>
<comment type="similarity">
    <text evidence="3">Belongs to the NMT1/THI5 family.</text>
</comment>
<dbReference type="PANTHER" id="PTHR31528">
    <property type="entry name" value="4-AMINO-5-HYDROXYMETHYL-2-METHYLPYRIMIDINE PHOSPHATE SYNTHASE THI11-RELATED"/>
    <property type="match status" value="1"/>
</dbReference>
<evidence type="ECO:0000259" key="14">
    <source>
        <dbReference type="PROSITE" id="PS50112"/>
    </source>
</evidence>
<dbReference type="EMBL" id="CP025682">
    <property type="protein sequence ID" value="AUN95163.1"/>
    <property type="molecule type" value="Genomic_DNA"/>
</dbReference>
<dbReference type="SMART" id="SM00091">
    <property type="entry name" value="PAS"/>
    <property type="match status" value="1"/>
</dbReference>
<comment type="pathway">
    <text evidence="2">Cofactor biosynthesis; thiamine diphosphate biosynthesis.</text>
</comment>
<evidence type="ECO:0000256" key="2">
    <source>
        <dbReference type="ARBA" id="ARBA00004948"/>
    </source>
</evidence>
<gene>
    <name evidence="15" type="ORF">C0099_09605</name>
</gene>
<evidence type="ECO:0000256" key="4">
    <source>
        <dbReference type="ARBA" id="ARBA00011738"/>
    </source>
</evidence>
<dbReference type="KEGG" id="atw:C0099_09605"/>
<keyword evidence="7" id="KW-0663">Pyridoxal phosphate</keyword>
<dbReference type="Proteomes" id="UP000242205">
    <property type="component" value="Chromosome"/>
</dbReference>
<keyword evidence="16" id="KW-1185">Reference proteome</keyword>
<sequence length="488" mass="54302">MMRLFLGVLVTLCLMPAQAAAQHEAVTLQLQWTHAFQFAGYYAAREKGFYTEAGLDVTIREAEQDVSVAEIITRGDAHFGVSSSSLLLERARGLPVVVLATTHQHSPYVLVVPLDSPAQSISGLAGLRVMLESGAEELRALLRREGVHDDIVFVPHSFDPQDLIDGRVDAYSAYSTNELFYFRERGFNTLTYSPQSAGIDFYGDTLFTSERELREHPERVAAFREASLRGWQYALAHPDEIIELIVERYPTTMSAAHLRFEATEQARLMEPGEVPLGHMSAERWRHIAEVYAELGMLPSGFELDEGFLYAPTPVRSIAPSAVSHMTWLAAGALLVALLSLLAAALTRRRLTQARVQLEAGEIELAESRRQFDLLAEHVEDVVWTLDVADRRFTWVSPSVARQRGFEPEKVVSSALDAAIVPEQLEQVERCLAEAPARLRAGDTEGRCTLDQPCADGATIRVHIRYRLSVNELTARLEMTGTSRKIEGD</sequence>
<dbReference type="AlphaFoldDB" id="A0A2I6S7D2"/>
<comment type="catalytic activity">
    <reaction evidence="11">
        <text>N(6)-(pyridoxal phosphate)-L-lysyl-[4-amino-5-hydroxymethyl-2-methylpyrimidine phosphate synthase] + L-histidyl-[4-amino-5-hydroxymethyl-2-methylpyrimidine phosphate synthase] + 2 Fe(3+) + 4 H2O = L-lysyl-[4-amino-5-hydroxymethyl-2-methylpyrimidine phosphate synthase] + (2S)-2-amino-5-hydroxy-4-oxopentanoyl-[4-amino-5-hydroxymethyl-2-methylpyrimidine phosphate synthase] + 4-amino-2-methyl-5-(phosphooxymethyl)pyrimidine + 3-oxopropanoate + 2 Fe(2+) + 2 H(+)</text>
        <dbReference type="Rhea" id="RHEA:65756"/>
        <dbReference type="Rhea" id="RHEA-COMP:16892"/>
        <dbReference type="Rhea" id="RHEA-COMP:16893"/>
        <dbReference type="Rhea" id="RHEA-COMP:16894"/>
        <dbReference type="Rhea" id="RHEA-COMP:16895"/>
        <dbReference type="ChEBI" id="CHEBI:15377"/>
        <dbReference type="ChEBI" id="CHEBI:15378"/>
        <dbReference type="ChEBI" id="CHEBI:29033"/>
        <dbReference type="ChEBI" id="CHEBI:29034"/>
        <dbReference type="ChEBI" id="CHEBI:29969"/>
        <dbReference type="ChEBI" id="CHEBI:29979"/>
        <dbReference type="ChEBI" id="CHEBI:33190"/>
        <dbReference type="ChEBI" id="CHEBI:58354"/>
        <dbReference type="ChEBI" id="CHEBI:143915"/>
        <dbReference type="ChEBI" id="CHEBI:157692"/>
    </reaction>
    <physiologicalReaction direction="left-to-right" evidence="11">
        <dbReference type="Rhea" id="RHEA:65757"/>
    </physiologicalReaction>
</comment>
<accession>A0A2I6S7D2</accession>
<protein>
    <recommendedName>
        <fullName evidence="10">Thiamine pyrimidine synthase</fullName>
    </recommendedName>
</protein>
<keyword evidence="9" id="KW-0408">Iron</keyword>
<dbReference type="OrthoDB" id="9813903at2"/>
<dbReference type="InterPro" id="IPR035965">
    <property type="entry name" value="PAS-like_dom_sf"/>
</dbReference>
<dbReference type="PANTHER" id="PTHR31528:SF1">
    <property type="entry name" value="4-AMINO-5-HYDROXYMETHYL-2-METHYLPYRIMIDINE PHOSPHATE SYNTHASE THI11-RELATED"/>
    <property type="match status" value="1"/>
</dbReference>
<comment type="subunit">
    <text evidence="4">Homodimer.</text>
</comment>
<dbReference type="SUPFAM" id="SSF53850">
    <property type="entry name" value="Periplasmic binding protein-like II"/>
    <property type="match status" value="1"/>
</dbReference>
<proteinExistence type="inferred from homology"/>
<evidence type="ECO:0000256" key="1">
    <source>
        <dbReference type="ARBA" id="ARBA00003469"/>
    </source>
</evidence>
<dbReference type="SUPFAM" id="SSF55785">
    <property type="entry name" value="PYP-like sensor domain (PAS domain)"/>
    <property type="match status" value="1"/>
</dbReference>
<dbReference type="GO" id="GO:0009228">
    <property type="term" value="P:thiamine biosynthetic process"/>
    <property type="evidence" value="ECO:0007669"/>
    <property type="project" value="UniProtKB-KW"/>
</dbReference>
<evidence type="ECO:0000313" key="15">
    <source>
        <dbReference type="EMBL" id="AUN95163.1"/>
    </source>
</evidence>
<evidence type="ECO:0000256" key="7">
    <source>
        <dbReference type="ARBA" id="ARBA00022898"/>
    </source>
</evidence>
<feature type="domain" description="PAS" evidence="14">
    <location>
        <begin position="367"/>
        <end position="434"/>
    </location>
</feature>
<feature type="transmembrane region" description="Helical" evidence="12">
    <location>
        <begin position="325"/>
        <end position="345"/>
    </location>
</feature>
<dbReference type="InterPro" id="IPR015168">
    <property type="entry name" value="SsuA/THI5"/>
</dbReference>
<dbReference type="GO" id="GO:0046872">
    <property type="term" value="F:metal ion binding"/>
    <property type="evidence" value="ECO:0007669"/>
    <property type="project" value="UniProtKB-KW"/>
</dbReference>
<dbReference type="Gene3D" id="3.30.450.20">
    <property type="entry name" value="PAS domain"/>
    <property type="match status" value="1"/>
</dbReference>
<evidence type="ECO:0000256" key="8">
    <source>
        <dbReference type="ARBA" id="ARBA00022977"/>
    </source>
</evidence>
<dbReference type="Pfam" id="PF09084">
    <property type="entry name" value="NMT1"/>
    <property type="match status" value="1"/>
</dbReference>
<dbReference type="InterPro" id="IPR000014">
    <property type="entry name" value="PAS"/>
</dbReference>
<keyword evidence="5" id="KW-0808">Transferase</keyword>
<organism evidence="15 16">
    <name type="scientific">Pseudazoarcus pumilus</name>
    <dbReference type="NCBI Taxonomy" id="2067960"/>
    <lineage>
        <taxon>Bacteria</taxon>
        <taxon>Pseudomonadati</taxon>
        <taxon>Pseudomonadota</taxon>
        <taxon>Betaproteobacteria</taxon>
        <taxon>Rhodocyclales</taxon>
        <taxon>Zoogloeaceae</taxon>
        <taxon>Pseudazoarcus</taxon>
    </lineage>
</organism>
<evidence type="ECO:0000256" key="6">
    <source>
        <dbReference type="ARBA" id="ARBA00022723"/>
    </source>
</evidence>
<evidence type="ECO:0000256" key="11">
    <source>
        <dbReference type="ARBA" id="ARBA00048179"/>
    </source>
</evidence>
<feature type="chain" id="PRO_5014359372" description="Thiamine pyrimidine synthase" evidence="13">
    <location>
        <begin position="20"/>
        <end position="488"/>
    </location>
</feature>
<evidence type="ECO:0000256" key="13">
    <source>
        <dbReference type="SAM" id="SignalP"/>
    </source>
</evidence>